<gene>
    <name evidence="2" type="ORF">ACIBG2_38570</name>
</gene>
<comment type="caution">
    <text evidence="2">The sequence shown here is derived from an EMBL/GenBank/DDBJ whole genome shotgun (WGS) entry which is preliminary data.</text>
</comment>
<organism evidence="2 3">
    <name type="scientific">Nonomuraea typhae</name>
    <dbReference type="NCBI Taxonomy" id="2603600"/>
    <lineage>
        <taxon>Bacteria</taxon>
        <taxon>Bacillati</taxon>
        <taxon>Actinomycetota</taxon>
        <taxon>Actinomycetes</taxon>
        <taxon>Streptosporangiales</taxon>
        <taxon>Streptosporangiaceae</taxon>
        <taxon>Nonomuraea</taxon>
    </lineage>
</organism>
<dbReference type="InterPro" id="IPR040871">
    <property type="entry name" value="HopA1"/>
</dbReference>
<keyword evidence="3" id="KW-1185">Reference proteome</keyword>
<evidence type="ECO:0000256" key="1">
    <source>
        <dbReference type="SAM" id="MobiDB-lite"/>
    </source>
</evidence>
<reference evidence="2 3" key="1">
    <citation type="submission" date="2024-10" db="EMBL/GenBank/DDBJ databases">
        <title>The Natural Products Discovery Center: Release of the First 8490 Sequenced Strains for Exploring Actinobacteria Biosynthetic Diversity.</title>
        <authorList>
            <person name="Kalkreuter E."/>
            <person name="Kautsar S.A."/>
            <person name="Yang D."/>
            <person name="Bader C.D."/>
            <person name="Teijaro C.N."/>
            <person name="Fluegel L."/>
            <person name="Davis C.M."/>
            <person name="Simpson J.R."/>
            <person name="Lauterbach L."/>
            <person name="Steele A.D."/>
            <person name="Gui C."/>
            <person name="Meng S."/>
            <person name="Li G."/>
            <person name="Viehrig K."/>
            <person name="Ye F."/>
            <person name="Su P."/>
            <person name="Kiefer A.F."/>
            <person name="Nichols A."/>
            <person name="Cepeda A.J."/>
            <person name="Yan W."/>
            <person name="Fan B."/>
            <person name="Jiang Y."/>
            <person name="Adhikari A."/>
            <person name="Zheng C.-J."/>
            <person name="Schuster L."/>
            <person name="Cowan T.M."/>
            <person name="Smanski M.J."/>
            <person name="Chevrette M.G."/>
            <person name="De Carvalho L.P.S."/>
            <person name="Shen B."/>
        </authorList>
    </citation>
    <scope>NUCLEOTIDE SEQUENCE [LARGE SCALE GENOMIC DNA]</scope>
    <source>
        <strain evidence="2 3">NPDC050545</strain>
    </source>
</reference>
<dbReference type="Pfam" id="PF17914">
    <property type="entry name" value="HopA1"/>
    <property type="match status" value="1"/>
</dbReference>
<evidence type="ECO:0000313" key="2">
    <source>
        <dbReference type="EMBL" id="MFI6503341.1"/>
    </source>
</evidence>
<protein>
    <submittedName>
        <fullName evidence="2">T3SS effector HopA1 family protein</fullName>
    </submittedName>
</protein>
<proteinExistence type="predicted"/>
<dbReference type="RefSeq" id="WP_397089128.1">
    <property type="nucleotide sequence ID" value="NZ_JBITGY010000011.1"/>
</dbReference>
<feature type="compositionally biased region" description="Basic residues" evidence="1">
    <location>
        <begin position="1"/>
        <end position="17"/>
    </location>
</feature>
<feature type="compositionally biased region" description="Basic residues" evidence="1">
    <location>
        <begin position="37"/>
        <end position="48"/>
    </location>
</feature>
<accession>A0ABW7Z592</accession>
<sequence>MTPHNRRRTTQANRGRRGNTPANWRANNARQTQGGVRKTRRSPVRRPVRQYPARDSGTGTSNDAIRRIYDAFGWQADRYGSSTKLADAVYDFAAEGRSAYRDTTVDADAFRRFIADAGGAYTVEAQGRGTVDDGLRRGDYFYVSNPRANRDDATLKGKARRVVVNVKSQAAALRVSERLAALFQDNDISPYFRTFKTYFSGQAENNALMKFDKIVAYYARKDGAGADDVGNSIVTAIRNAMRPGDADERFAPFYERLHPGIAWSHEPKYYTNERGDPSFSESRMKVVARALMRNPRASEQEFRANLRREMIKSRVDPDRAHRQTT</sequence>
<dbReference type="EMBL" id="JBITGY010000011">
    <property type="protein sequence ID" value="MFI6503341.1"/>
    <property type="molecule type" value="Genomic_DNA"/>
</dbReference>
<name>A0ABW7Z592_9ACTN</name>
<feature type="region of interest" description="Disordered" evidence="1">
    <location>
        <begin position="1"/>
        <end position="62"/>
    </location>
</feature>
<feature type="compositionally biased region" description="Polar residues" evidence="1">
    <location>
        <begin position="21"/>
        <end position="34"/>
    </location>
</feature>
<dbReference type="Proteomes" id="UP001612741">
    <property type="component" value="Unassembled WGS sequence"/>
</dbReference>
<evidence type="ECO:0000313" key="3">
    <source>
        <dbReference type="Proteomes" id="UP001612741"/>
    </source>
</evidence>